<proteinExistence type="predicted"/>
<evidence type="ECO:0000313" key="1">
    <source>
        <dbReference type="EMBL" id="KAJ8680632.1"/>
    </source>
</evidence>
<name>A0ACC2PBE7_9HYME</name>
<evidence type="ECO:0000313" key="2">
    <source>
        <dbReference type="Proteomes" id="UP001239111"/>
    </source>
</evidence>
<sequence length="579" mass="66172">MYDLLSDNDTYVPVNSNPLGSLQKNVKELLYKWNEQGYLGRVYHRFALTQTDTALSKIYGLPKIHKEGVPLRPIVSAVNIPTYFLSKTVDKILKACLSKAESYIKNSQDFISQVTKIKVPKDHIGFSLDIKALFPSTPLDLTVQAVEKRFCYIRERHNITLQELIDAIKFLMENTYFTYEGKVYHQIHGTPMGSPVSPTFSDLVMMLLPIEKKNAWDTVTNLYNEDAKKRGISFERSTKQLMRSYNYMKSKVRDQDSDVKRRKLAGTGGGPPLPENAEQIDELVRGIKPHIDFTLENQFDSTSQFEDDFASSTVEDYTNSNEIDLPFSTHDDDVKIDGDELDMLEPTIDNDPTKSHGQNLSDASKGEFIVITSDEEIEAQYRAMKNSKQQKDGHEPNSSQRTNSGEQINPQRDVENDFKVSSDVANTQKRVPFKNLQQVDNFLDGNHSVRRVTLKPLPLTATKLGILQKRLRKVQEQQKLGYSRESSDSPSPKSVPKRSPSAAISSQEEEERLQKLKEARAQQYEIHRKRMELLQKEEELLNTKIQVTKLERDVKILERQAAQLKLQFMSQEVDQSAEG</sequence>
<gene>
    <name evidence="1" type="ORF">QAD02_016419</name>
</gene>
<dbReference type="EMBL" id="CM056742">
    <property type="protein sequence ID" value="KAJ8680632.1"/>
    <property type="molecule type" value="Genomic_DNA"/>
</dbReference>
<dbReference type="Proteomes" id="UP001239111">
    <property type="component" value="Chromosome 2"/>
</dbReference>
<accession>A0ACC2PBE7</accession>
<reference evidence="1" key="1">
    <citation type="submission" date="2023-04" db="EMBL/GenBank/DDBJ databases">
        <title>A chromosome-level genome assembly of the parasitoid wasp Eretmocerus hayati.</title>
        <authorList>
            <person name="Zhong Y."/>
            <person name="Liu S."/>
            <person name="Liu Y."/>
        </authorList>
    </citation>
    <scope>NUCLEOTIDE SEQUENCE</scope>
    <source>
        <strain evidence="1">ZJU_SS_LIU_2023</strain>
    </source>
</reference>
<protein>
    <submittedName>
        <fullName evidence="1">Uncharacterized protein</fullName>
    </submittedName>
</protein>
<comment type="caution">
    <text evidence="1">The sequence shown here is derived from an EMBL/GenBank/DDBJ whole genome shotgun (WGS) entry which is preliminary data.</text>
</comment>
<organism evidence="1 2">
    <name type="scientific">Eretmocerus hayati</name>
    <dbReference type="NCBI Taxonomy" id="131215"/>
    <lineage>
        <taxon>Eukaryota</taxon>
        <taxon>Metazoa</taxon>
        <taxon>Ecdysozoa</taxon>
        <taxon>Arthropoda</taxon>
        <taxon>Hexapoda</taxon>
        <taxon>Insecta</taxon>
        <taxon>Pterygota</taxon>
        <taxon>Neoptera</taxon>
        <taxon>Endopterygota</taxon>
        <taxon>Hymenoptera</taxon>
        <taxon>Apocrita</taxon>
        <taxon>Proctotrupomorpha</taxon>
        <taxon>Chalcidoidea</taxon>
        <taxon>Aphelinidae</taxon>
        <taxon>Aphelininae</taxon>
        <taxon>Eretmocerus</taxon>
    </lineage>
</organism>
<keyword evidence="2" id="KW-1185">Reference proteome</keyword>